<dbReference type="Proteomes" id="UP000011083">
    <property type="component" value="Unassembled WGS sequence"/>
</dbReference>
<sequence>MEASTARIHPTSLRQLLREQPDRFRQPEDAQRLCALLPRVKGGTMYAYSALIRELVQLNFLREGVQFLIRMDAEGVKMTPQVFNIVLHAYAKQGSIDSMNDLVDIMKACDATPDLYTYSTLLNAYARQGDADSCQRVIQEMLQRKIKMDEHIMGNLIECFFKVNKQENALQVVEVLSSLGIVPSIATHNVIINQFVKHGQFDQAFAYYAGLHARHGVKPDELTYTPLMQASIKRGRPDEAIELFDALKRSGLQPNVQHYSLLVQARAEKNEFERAVAQLDEMAAGGVEVDDRLYFDYAKALLDRGRVREMADVCARMERVGQRLDRETGLRIVRFLDRVGTETATVRDHVESLLALVRVLHKHRFGYRPTTFLEPYLDECKKEEKPEEAVQFMQRVLKAREESGGEGEGKGGEQGVPPATAGTPSFRLHPTYFFAFTSQCRIRRFGRTRKLLEQLRDAGLFKSSTAAKKPRQPQLD</sequence>
<feature type="compositionally biased region" description="Basic and acidic residues" evidence="3">
    <location>
        <begin position="400"/>
        <end position="411"/>
    </location>
</feature>
<dbReference type="RefSeq" id="XP_004348364.1">
    <property type="nucleotide sequence ID" value="XM_004348314.1"/>
</dbReference>
<feature type="repeat" description="PPR" evidence="2">
    <location>
        <begin position="79"/>
        <end position="113"/>
    </location>
</feature>
<dbReference type="STRING" id="1257118.L8H9X6"/>
<evidence type="ECO:0000256" key="2">
    <source>
        <dbReference type="PROSITE-ProRule" id="PRU00708"/>
    </source>
</evidence>
<evidence type="ECO:0000313" key="6">
    <source>
        <dbReference type="Proteomes" id="UP000011083"/>
    </source>
</evidence>
<keyword evidence="6" id="KW-1185">Reference proteome</keyword>
<dbReference type="PANTHER" id="PTHR47447">
    <property type="entry name" value="OS03G0856100 PROTEIN"/>
    <property type="match status" value="1"/>
</dbReference>
<dbReference type="Pfam" id="PF17177">
    <property type="entry name" value="PPR_long"/>
    <property type="match status" value="1"/>
</dbReference>
<dbReference type="PANTHER" id="PTHR47447:SF23">
    <property type="entry name" value="PENTACOTRIPEPTIDE-REPEAT REGION OF PRORP DOMAIN-CONTAINING PROTEIN"/>
    <property type="match status" value="1"/>
</dbReference>
<feature type="domain" description="PROP1-like PPR" evidence="4">
    <location>
        <begin position="59"/>
        <end position="193"/>
    </location>
</feature>
<evidence type="ECO:0000313" key="5">
    <source>
        <dbReference type="EMBL" id="ELR21990.1"/>
    </source>
</evidence>
<dbReference type="SUPFAM" id="SSF48452">
    <property type="entry name" value="TPR-like"/>
    <property type="match status" value="1"/>
</dbReference>
<dbReference type="InterPro" id="IPR002885">
    <property type="entry name" value="PPR_rpt"/>
</dbReference>
<keyword evidence="1" id="KW-0677">Repeat</keyword>
<dbReference type="GeneID" id="14922910"/>
<dbReference type="VEuPathDB" id="AmoebaDB:ACA1_325720"/>
<feature type="repeat" description="PPR" evidence="2">
    <location>
        <begin position="220"/>
        <end position="254"/>
    </location>
</feature>
<dbReference type="NCBIfam" id="TIGR00756">
    <property type="entry name" value="PPR"/>
    <property type="match status" value="4"/>
</dbReference>
<dbReference type="InterPro" id="IPR033443">
    <property type="entry name" value="PROP1-like_PPR_dom"/>
</dbReference>
<organism evidence="5 6">
    <name type="scientific">Acanthamoeba castellanii (strain ATCC 30010 / Neff)</name>
    <dbReference type="NCBI Taxonomy" id="1257118"/>
    <lineage>
        <taxon>Eukaryota</taxon>
        <taxon>Amoebozoa</taxon>
        <taxon>Discosea</taxon>
        <taxon>Longamoebia</taxon>
        <taxon>Centramoebida</taxon>
        <taxon>Acanthamoebidae</taxon>
        <taxon>Acanthamoeba</taxon>
    </lineage>
</organism>
<feature type="repeat" description="PPR" evidence="2">
    <location>
        <begin position="184"/>
        <end position="219"/>
    </location>
</feature>
<dbReference type="EMBL" id="KB007891">
    <property type="protein sequence ID" value="ELR21990.1"/>
    <property type="molecule type" value="Genomic_DNA"/>
</dbReference>
<dbReference type="AlphaFoldDB" id="L8H9X6"/>
<dbReference type="PROSITE" id="PS51375">
    <property type="entry name" value="PPR"/>
    <property type="match status" value="4"/>
</dbReference>
<dbReference type="Pfam" id="PF13041">
    <property type="entry name" value="PPR_2"/>
    <property type="match status" value="1"/>
</dbReference>
<evidence type="ECO:0000256" key="1">
    <source>
        <dbReference type="ARBA" id="ARBA00022737"/>
    </source>
</evidence>
<evidence type="ECO:0000256" key="3">
    <source>
        <dbReference type="SAM" id="MobiDB-lite"/>
    </source>
</evidence>
<evidence type="ECO:0000259" key="4">
    <source>
        <dbReference type="Pfam" id="PF17177"/>
    </source>
</evidence>
<feature type="repeat" description="PPR" evidence="2">
    <location>
        <begin position="114"/>
        <end position="148"/>
    </location>
</feature>
<name>L8H9X6_ACACF</name>
<proteinExistence type="predicted"/>
<gene>
    <name evidence="5" type="ORF">ACA1_325720</name>
</gene>
<reference evidence="5 6" key="1">
    <citation type="journal article" date="2013" name="Genome Biol.">
        <title>Genome of Acanthamoeba castellanii highlights extensive lateral gene transfer and early evolution of tyrosine kinase signaling.</title>
        <authorList>
            <person name="Clarke M."/>
            <person name="Lohan A.J."/>
            <person name="Liu B."/>
            <person name="Lagkouvardos I."/>
            <person name="Roy S."/>
            <person name="Zafar N."/>
            <person name="Bertelli C."/>
            <person name="Schilde C."/>
            <person name="Kianianmomeni A."/>
            <person name="Burglin T.R."/>
            <person name="Frech C."/>
            <person name="Turcotte B."/>
            <person name="Kopec K.O."/>
            <person name="Synnott J.M."/>
            <person name="Choo C."/>
            <person name="Paponov I."/>
            <person name="Finkler A."/>
            <person name="Soon Heng Tan C."/>
            <person name="Hutchins A.P."/>
            <person name="Weinmeier T."/>
            <person name="Rattei T."/>
            <person name="Chu J.S."/>
            <person name="Gimenez G."/>
            <person name="Irimia M."/>
            <person name="Rigden D.J."/>
            <person name="Fitzpatrick D.A."/>
            <person name="Lorenzo-Morales J."/>
            <person name="Bateman A."/>
            <person name="Chiu C.H."/>
            <person name="Tang P."/>
            <person name="Hegemann P."/>
            <person name="Fromm H."/>
            <person name="Raoult D."/>
            <person name="Greub G."/>
            <person name="Miranda-Saavedra D."/>
            <person name="Chen N."/>
            <person name="Nash P."/>
            <person name="Ginger M.L."/>
            <person name="Horn M."/>
            <person name="Schaap P."/>
            <person name="Caler L."/>
            <person name="Loftus B."/>
        </authorList>
    </citation>
    <scope>NUCLEOTIDE SEQUENCE [LARGE SCALE GENOMIC DNA]</scope>
    <source>
        <strain evidence="5 6">Neff</strain>
    </source>
</reference>
<protein>
    <submittedName>
        <fullName evidence="5">Pentatricopeptide repeat domain/PPR repeatcontaining protein</fullName>
    </submittedName>
</protein>
<feature type="region of interest" description="Disordered" evidence="3">
    <location>
        <begin position="400"/>
        <end position="424"/>
    </location>
</feature>
<dbReference type="OrthoDB" id="822380at2759"/>
<dbReference type="Gene3D" id="1.25.40.10">
    <property type="entry name" value="Tetratricopeptide repeat domain"/>
    <property type="match status" value="2"/>
</dbReference>
<accession>L8H9X6</accession>
<dbReference type="InterPro" id="IPR011990">
    <property type="entry name" value="TPR-like_helical_dom_sf"/>
</dbReference>
<dbReference type="KEGG" id="acan:ACA1_325720"/>